<evidence type="ECO:0000256" key="4">
    <source>
        <dbReference type="ARBA" id="ARBA00023163"/>
    </source>
</evidence>
<evidence type="ECO:0000256" key="1">
    <source>
        <dbReference type="ARBA" id="ARBA00022491"/>
    </source>
</evidence>
<dbReference type="InterPro" id="IPR001647">
    <property type="entry name" value="HTH_TetR"/>
</dbReference>
<dbReference type="PANTHER" id="PTHR30055:SF234">
    <property type="entry name" value="HTH-TYPE TRANSCRIPTIONAL REGULATOR BETI"/>
    <property type="match status" value="1"/>
</dbReference>
<dbReference type="InterPro" id="IPR036271">
    <property type="entry name" value="Tet_transcr_reg_TetR-rel_C_sf"/>
</dbReference>
<dbReference type="RefSeq" id="WP_165326871.1">
    <property type="nucleotide sequence ID" value="NZ_CP049109.1"/>
</dbReference>
<dbReference type="Proteomes" id="UP000501568">
    <property type="component" value="Chromosome"/>
</dbReference>
<dbReference type="AlphaFoldDB" id="A0A6G6Y4M6"/>
<feature type="domain" description="HTH tetR-type" evidence="6">
    <location>
        <begin position="18"/>
        <end position="78"/>
    </location>
</feature>
<dbReference type="Gene3D" id="1.10.357.10">
    <property type="entry name" value="Tetracycline Repressor, domain 2"/>
    <property type="match status" value="1"/>
</dbReference>
<accession>A0A6G6Y4M6</accession>
<reference evidence="7 8" key="1">
    <citation type="submission" date="2020-02" db="EMBL/GenBank/DDBJ databases">
        <authorList>
            <person name="Zheng R.K."/>
            <person name="Sun C.M."/>
        </authorList>
    </citation>
    <scope>NUCLEOTIDE SEQUENCE [LARGE SCALE GENOMIC DNA]</scope>
    <source>
        <strain evidence="8">zrk23</strain>
    </source>
</reference>
<keyword evidence="8" id="KW-1185">Reference proteome</keyword>
<dbReference type="Pfam" id="PF00440">
    <property type="entry name" value="TetR_N"/>
    <property type="match status" value="1"/>
</dbReference>
<dbReference type="PRINTS" id="PR00455">
    <property type="entry name" value="HTHTETR"/>
</dbReference>
<gene>
    <name evidence="7" type="ORF">G5C33_08800</name>
</gene>
<dbReference type="EMBL" id="CP049109">
    <property type="protein sequence ID" value="QIG79865.1"/>
    <property type="molecule type" value="Genomic_DNA"/>
</dbReference>
<feature type="DNA-binding region" description="H-T-H motif" evidence="5">
    <location>
        <begin position="41"/>
        <end position="60"/>
    </location>
</feature>
<dbReference type="KEGG" id="spzr:G5C33_08800"/>
<sequence length="211" mass="22931">METDISQTTARSPAIRADARRKHLLETARALFTAQGFHQTGMAKIAEVSQVKVGQIYRDFSSKEDIIAAIAEADVSAWLCEEELAAAVSLGDRGAVRAWIRRIASHLDQKDACLLAEIVAEVGRNGRVAAIHREMDTRIRGTLAAALAALAPSPDKAGEREQLTEMILGMGVGLMVRQILNPEMDLPTSCRLMVDIIDDRIDLLTGETAGR</sequence>
<organism evidence="7 8">
    <name type="scientific">Stakelama tenebrarum</name>
    <dbReference type="NCBI Taxonomy" id="2711215"/>
    <lineage>
        <taxon>Bacteria</taxon>
        <taxon>Pseudomonadati</taxon>
        <taxon>Pseudomonadota</taxon>
        <taxon>Alphaproteobacteria</taxon>
        <taxon>Sphingomonadales</taxon>
        <taxon>Sphingomonadaceae</taxon>
        <taxon>Stakelama</taxon>
    </lineage>
</organism>
<dbReference type="InterPro" id="IPR009057">
    <property type="entry name" value="Homeodomain-like_sf"/>
</dbReference>
<evidence type="ECO:0000259" key="6">
    <source>
        <dbReference type="PROSITE" id="PS50977"/>
    </source>
</evidence>
<dbReference type="PROSITE" id="PS50977">
    <property type="entry name" value="HTH_TETR_2"/>
    <property type="match status" value="1"/>
</dbReference>
<keyword evidence="4" id="KW-0804">Transcription</keyword>
<evidence type="ECO:0000256" key="5">
    <source>
        <dbReference type="PROSITE-ProRule" id="PRU00335"/>
    </source>
</evidence>
<evidence type="ECO:0000256" key="3">
    <source>
        <dbReference type="ARBA" id="ARBA00023125"/>
    </source>
</evidence>
<dbReference type="SUPFAM" id="SSF48498">
    <property type="entry name" value="Tetracyclin repressor-like, C-terminal domain"/>
    <property type="match status" value="1"/>
</dbReference>
<dbReference type="PANTHER" id="PTHR30055">
    <property type="entry name" value="HTH-TYPE TRANSCRIPTIONAL REGULATOR RUTR"/>
    <property type="match status" value="1"/>
</dbReference>
<evidence type="ECO:0000256" key="2">
    <source>
        <dbReference type="ARBA" id="ARBA00023015"/>
    </source>
</evidence>
<dbReference type="SUPFAM" id="SSF46689">
    <property type="entry name" value="Homeodomain-like"/>
    <property type="match status" value="1"/>
</dbReference>
<keyword evidence="2" id="KW-0805">Transcription regulation</keyword>
<proteinExistence type="predicted"/>
<dbReference type="GO" id="GO:0000976">
    <property type="term" value="F:transcription cis-regulatory region binding"/>
    <property type="evidence" value="ECO:0007669"/>
    <property type="project" value="TreeGrafter"/>
</dbReference>
<dbReference type="Pfam" id="PF13977">
    <property type="entry name" value="TetR_C_6"/>
    <property type="match status" value="1"/>
</dbReference>
<keyword evidence="1" id="KW-0678">Repressor</keyword>
<dbReference type="InterPro" id="IPR050109">
    <property type="entry name" value="HTH-type_TetR-like_transc_reg"/>
</dbReference>
<name>A0A6G6Y4M6_9SPHN</name>
<protein>
    <submittedName>
        <fullName evidence="7">TetR/AcrR family transcriptional regulator</fullName>
    </submittedName>
</protein>
<dbReference type="InterPro" id="IPR039538">
    <property type="entry name" value="BetI_C"/>
</dbReference>
<evidence type="ECO:0000313" key="7">
    <source>
        <dbReference type="EMBL" id="QIG79865.1"/>
    </source>
</evidence>
<keyword evidence="3 5" id="KW-0238">DNA-binding</keyword>
<dbReference type="GO" id="GO:0003700">
    <property type="term" value="F:DNA-binding transcription factor activity"/>
    <property type="evidence" value="ECO:0007669"/>
    <property type="project" value="TreeGrafter"/>
</dbReference>
<evidence type="ECO:0000313" key="8">
    <source>
        <dbReference type="Proteomes" id="UP000501568"/>
    </source>
</evidence>